<dbReference type="Gene3D" id="2.40.70.10">
    <property type="entry name" value="Acid Proteases"/>
    <property type="match status" value="1"/>
</dbReference>
<gene>
    <name evidence="1" type="ORF">PHMEG_00012525</name>
</gene>
<accession>A0A225W8Z3</accession>
<organism evidence="1 2">
    <name type="scientific">Phytophthora megakarya</name>
    <dbReference type="NCBI Taxonomy" id="4795"/>
    <lineage>
        <taxon>Eukaryota</taxon>
        <taxon>Sar</taxon>
        <taxon>Stramenopiles</taxon>
        <taxon>Oomycota</taxon>
        <taxon>Peronosporomycetes</taxon>
        <taxon>Peronosporales</taxon>
        <taxon>Peronosporaceae</taxon>
        <taxon>Phytophthora</taxon>
    </lineage>
</organism>
<dbReference type="CDD" id="cd00303">
    <property type="entry name" value="retropepsin_like"/>
    <property type="match status" value="1"/>
</dbReference>
<dbReference type="SUPFAM" id="SSF50630">
    <property type="entry name" value="Acid proteases"/>
    <property type="match status" value="1"/>
</dbReference>
<dbReference type="InterPro" id="IPR001969">
    <property type="entry name" value="Aspartic_peptidase_AS"/>
</dbReference>
<dbReference type="EMBL" id="NBNE01001429">
    <property type="protein sequence ID" value="OWZ14052.1"/>
    <property type="molecule type" value="Genomic_DNA"/>
</dbReference>
<evidence type="ECO:0000313" key="2">
    <source>
        <dbReference type="Proteomes" id="UP000198211"/>
    </source>
</evidence>
<dbReference type="AlphaFoldDB" id="A0A225W8Z3"/>
<dbReference type="GO" id="GO:0006508">
    <property type="term" value="P:proteolysis"/>
    <property type="evidence" value="ECO:0007669"/>
    <property type="project" value="InterPro"/>
</dbReference>
<dbReference type="Proteomes" id="UP000198211">
    <property type="component" value="Unassembled WGS sequence"/>
</dbReference>
<evidence type="ECO:0008006" key="3">
    <source>
        <dbReference type="Google" id="ProtNLM"/>
    </source>
</evidence>
<dbReference type="InterPro" id="IPR021109">
    <property type="entry name" value="Peptidase_aspartic_dom_sf"/>
</dbReference>
<keyword evidence="2" id="KW-1185">Reference proteome</keyword>
<dbReference type="PROSITE" id="PS00141">
    <property type="entry name" value="ASP_PROTEASE"/>
    <property type="match status" value="1"/>
</dbReference>
<evidence type="ECO:0000313" key="1">
    <source>
        <dbReference type="EMBL" id="OWZ14052.1"/>
    </source>
</evidence>
<dbReference type="GO" id="GO:0004190">
    <property type="term" value="F:aspartic-type endopeptidase activity"/>
    <property type="evidence" value="ECO:0007669"/>
    <property type="project" value="InterPro"/>
</dbReference>
<comment type="caution">
    <text evidence="1">The sequence shown here is derived from an EMBL/GenBank/DDBJ whole genome shotgun (WGS) entry which is preliminary data.</text>
</comment>
<reference evidence="2" key="1">
    <citation type="submission" date="2017-03" db="EMBL/GenBank/DDBJ databases">
        <title>Phytopthora megakarya and P. palmivora, two closely related causual agents of cacao black pod achieved similar genome size and gene model numbers by different mechanisms.</title>
        <authorList>
            <person name="Ali S."/>
            <person name="Shao J."/>
            <person name="Larry D.J."/>
            <person name="Kronmiller B."/>
            <person name="Shen D."/>
            <person name="Strem M.D."/>
            <person name="Melnick R.L."/>
            <person name="Guiltinan M.J."/>
            <person name="Tyler B.M."/>
            <person name="Meinhardt L.W."/>
            <person name="Bailey B.A."/>
        </authorList>
    </citation>
    <scope>NUCLEOTIDE SEQUENCE [LARGE SCALE GENOMIC DNA]</scope>
    <source>
        <strain evidence="2">zdho120</strain>
    </source>
</reference>
<protein>
    <recommendedName>
        <fullName evidence="3">Peptidase A2 domain-containing protein</fullName>
    </recommendedName>
</protein>
<dbReference type="OrthoDB" id="128412at2759"/>
<sequence length="335" mass="38016">MIGESVLAEPTSSEYCAFAYVGPALLCRRSNNLQSMFPLDEERVLSISSDAEYLRSAENSENLFLEFTLQPGEKFGWWNEHALVEKSRKMAIVHGAKFNTRVQVLLDSGTTTCIISFDHARRLKLSLNHKDKLRILGYDNIPTYISAKSRIKLTLGPRVVYVLDVWVRNIGAGVDCLLGMDFMMSTGVRLCVREGVVKLPDEESSLLDGGPEFDHLVWVKDTTWLRPGEHLVVPIQYGRANPEFLEFSAGRGEKCVTRFIYGVNPRLKAVEEANVSNSIATVYRNTVVAHVMGKGYLHNGERFCSQKTRKKEKLWKEFESMPSVKRTAYSWPKKR</sequence>
<dbReference type="Pfam" id="PF13650">
    <property type="entry name" value="Asp_protease_2"/>
    <property type="match status" value="1"/>
</dbReference>
<name>A0A225W8Z3_9STRA</name>
<proteinExistence type="predicted"/>